<feature type="transmembrane region" description="Helical" evidence="7">
    <location>
        <begin position="71"/>
        <end position="93"/>
    </location>
</feature>
<accession>A0A9B0U665</accession>
<dbReference type="OrthoDB" id="8951938at2759"/>
<feature type="transmembrane region" description="Helical" evidence="7">
    <location>
        <begin position="105"/>
        <end position="130"/>
    </location>
</feature>
<keyword evidence="4 7" id="KW-1133">Transmembrane helix</keyword>
<dbReference type="Pfam" id="PF04103">
    <property type="entry name" value="CD20"/>
    <property type="match status" value="1"/>
</dbReference>
<dbReference type="InterPro" id="IPR007237">
    <property type="entry name" value="CD20-like"/>
</dbReference>
<name>A0A9B0U665_CHRAS</name>
<sequence length="284" mass="30108">MSEPTVNPPRNIIASWTQQLQNVINQAQGGQRPVFTTSGISAGFQQGQENIQMVNVLVETGKIYFKDEAKILGGIQIMIGLLHFGFGIILALLTNPASNSTFTSLSFISGYVFWGGISFVISGSLSILAYKTFSSCLMNSNVGMNIVSAIFTFIGIILLLVDMCINGITKENYSSVISGIGISAMLMIFALVEISINCASAFFAFQAIPYTIPSVIVVPTVYGNSTTSAPSSVPLRNDDQPVHAPGRRPGKVGMGLLRLARGAAQEAATVVAAGAVMVQELAQM</sequence>
<gene>
    <name evidence="9" type="primary">MS4A12</name>
</gene>
<dbReference type="CTD" id="54860"/>
<feature type="transmembrane region" description="Helical" evidence="7">
    <location>
        <begin position="173"/>
        <end position="192"/>
    </location>
</feature>
<evidence type="ECO:0000256" key="5">
    <source>
        <dbReference type="ARBA" id="ARBA00023136"/>
    </source>
</evidence>
<evidence type="ECO:0000256" key="3">
    <source>
        <dbReference type="ARBA" id="ARBA00022692"/>
    </source>
</evidence>
<evidence type="ECO:0000313" key="8">
    <source>
        <dbReference type="Proteomes" id="UP000504623"/>
    </source>
</evidence>
<dbReference type="GO" id="GO:0005886">
    <property type="term" value="C:plasma membrane"/>
    <property type="evidence" value="ECO:0007669"/>
    <property type="project" value="TreeGrafter"/>
</dbReference>
<dbReference type="GO" id="GO:0007166">
    <property type="term" value="P:cell surface receptor signaling pathway"/>
    <property type="evidence" value="ECO:0007669"/>
    <property type="project" value="TreeGrafter"/>
</dbReference>
<proteinExistence type="inferred from homology"/>
<evidence type="ECO:0000256" key="2">
    <source>
        <dbReference type="ARBA" id="ARBA00009565"/>
    </source>
</evidence>
<dbReference type="PANTHER" id="PTHR23320">
    <property type="entry name" value="MEMBRANE-SPANNING 4-DOMAINS SUBFAMILY A MS4A -RELATED"/>
    <property type="match status" value="1"/>
</dbReference>
<evidence type="ECO:0000256" key="4">
    <source>
        <dbReference type="ARBA" id="ARBA00022989"/>
    </source>
</evidence>
<comment type="subcellular location">
    <subcellularLocation>
        <location evidence="1">Membrane</location>
        <topology evidence="1">Multi-pass membrane protein</topology>
    </subcellularLocation>
</comment>
<dbReference type="GeneID" id="102816449"/>
<keyword evidence="5 7" id="KW-0472">Membrane</keyword>
<dbReference type="AlphaFoldDB" id="A0A9B0U665"/>
<comment type="similarity">
    <text evidence="2">Belongs to the MS4A family.</text>
</comment>
<feature type="transmembrane region" description="Helical" evidence="7">
    <location>
        <begin position="142"/>
        <end position="161"/>
    </location>
</feature>
<dbReference type="Proteomes" id="UP000504623">
    <property type="component" value="Unplaced"/>
</dbReference>
<feature type="region of interest" description="Disordered" evidence="6">
    <location>
        <begin position="227"/>
        <end position="249"/>
    </location>
</feature>
<keyword evidence="3 7" id="KW-0812">Transmembrane</keyword>
<dbReference type="PANTHER" id="PTHR23320:SF72">
    <property type="entry name" value="MEMBRANE-SPANNING 4-DOMAINS SUBFAMILY A MEMBER 12"/>
    <property type="match status" value="1"/>
</dbReference>
<evidence type="ECO:0000313" key="9">
    <source>
        <dbReference type="RefSeq" id="XP_006875098.1"/>
    </source>
</evidence>
<evidence type="ECO:0000256" key="7">
    <source>
        <dbReference type="SAM" id="Phobius"/>
    </source>
</evidence>
<reference evidence="9" key="1">
    <citation type="submission" date="2025-08" db="UniProtKB">
        <authorList>
            <consortium name="RefSeq"/>
        </authorList>
    </citation>
    <scope>IDENTIFICATION</scope>
    <source>
        <tissue evidence="9">Spleen</tissue>
    </source>
</reference>
<organism evidence="8 9">
    <name type="scientific">Chrysochloris asiatica</name>
    <name type="common">Cape golden mole</name>
    <dbReference type="NCBI Taxonomy" id="185453"/>
    <lineage>
        <taxon>Eukaryota</taxon>
        <taxon>Metazoa</taxon>
        <taxon>Chordata</taxon>
        <taxon>Craniata</taxon>
        <taxon>Vertebrata</taxon>
        <taxon>Euteleostomi</taxon>
        <taxon>Mammalia</taxon>
        <taxon>Eutheria</taxon>
        <taxon>Afrotheria</taxon>
        <taxon>Chrysochloridae</taxon>
        <taxon>Chrysochlorinae</taxon>
        <taxon>Chrysochloris</taxon>
    </lineage>
</organism>
<keyword evidence="8" id="KW-1185">Reference proteome</keyword>
<evidence type="ECO:0000256" key="1">
    <source>
        <dbReference type="ARBA" id="ARBA00004141"/>
    </source>
</evidence>
<protein>
    <submittedName>
        <fullName evidence="9">Membrane-spanning 4-domains subfamily A member 12</fullName>
    </submittedName>
</protein>
<dbReference type="RefSeq" id="XP_006875098.1">
    <property type="nucleotide sequence ID" value="XM_006875036.1"/>
</dbReference>
<evidence type="ECO:0000256" key="6">
    <source>
        <dbReference type="SAM" id="MobiDB-lite"/>
    </source>
</evidence>
<dbReference type="InterPro" id="IPR030417">
    <property type="entry name" value="MS4A"/>
</dbReference>